<keyword evidence="4 6" id="KW-0472">Membrane</keyword>
<accession>A0AAD5PFQ1</accession>
<feature type="transmembrane region" description="Helical" evidence="6">
    <location>
        <begin position="132"/>
        <end position="149"/>
    </location>
</feature>
<feature type="compositionally biased region" description="Low complexity" evidence="5">
    <location>
        <begin position="396"/>
        <end position="433"/>
    </location>
</feature>
<dbReference type="Proteomes" id="UP001209540">
    <property type="component" value="Unassembled WGS sequence"/>
</dbReference>
<evidence type="ECO:0000256" key="1">
    <source>
        <dbReference type="ARBA" id="ARBA00004127"/>
    </source>
</evidence>
<evidence type="ECO:0000256" key="5">
    <source>
        <dbReference type="SAM" id="MobiDB-lite"/>
    </source>
</evidence>
<feature type="domain" description="Peroxin/Ferlin" evidence="7">
    <location>
        <begin position="224"/>
        <end position="305"/>
    </location>
</feature>
<reference evidence="8" key="1">
    <citation type="journal article" date="2022" name="IScience">
        <title>Evolution of zygomycete secretomes and the origins of terrestrial fungal ecologies.</title>
        <authorList>
            <person name="Chang Y."/>
            <person name="Wang Y."/>
            <person name="Mondo S."/>
            <person name="Ahrendt S."/>
            <person name="Andreopoulos W."/>
            <person name="Barry K."/>
            <person name="Beard J."/>
            <person name="Benny G.L."/>
            <person name="Blankenship S."/>
            <person name="Bonito G."/>
            <person name="Cuomo C."/>
            <person name="Desiro A."/>
            <person name="Gervers K.A."/>
            <person name="Hundley H."/>
            <person name="Kuo A."/>
            <person name="LaButti K."/>
            <person name="Lang B.F."/>
            <person name="Lipzen A."/>
            <person name="O'Donnell K."/>
            <person name="Pangilinan J."/>
            <person name="Reynolds N."/>
            <person name="Sandor L."/>
            <person name="Smith M.E."/>
            <person name="Tsang A."/>
            <person name="Grigoriev I.V."/>
            <person name="Stajich J.E."/>
            <person name="Spatafora J.W."/>
        </authorList>
    </citation>
    <scope>NUCLEOTIDE SEQUENCE</scope>
    <source>
        <strain evidence="8">RSA 2281</strain>
    </source>
</reference>
<dbReference type="Pfam" id="PF06398">
    <property type="entry name" value="Pex24p"/>
    <property type="match status" value="1"/>
</dbReference>
<evidence type="ECO:0000256" key="3">
    <source>
        <dbReference type="ARBA" id="ARBA00022989"/>
    </source>
</evidence>
<comment type="subcellular location">
    <subcellularLocation>
        <location evidence="1">Endomembrane system</location>
        <topology evidence="1">Multi-pass membrane protein</topology>
    </subcellularLocation>
</comment>
<evidence type="ECO:0000313" key="8">
    <source>
        <dbReference type="EMBL" id="KAI9268865.1"/>
    </source>
</evidence>
<dbReference type="PANTHER" id="PTHR31679:SF2">
    <property type="entry name" value="PEROXISOMAL MEMBRANE PROTEIN PEX30-RELATED"/>
    <property type="match status" value="1"/>
</dbReference>
<dbReference type="SMART" id="SM00693">
    <property type="entry name" value="DysFN"/>
    <property type="match status" value="1"/>
</dbReference>
<keyword evidence="2 6" id="KW-0812">Transmembrane</keyword>
<evidence type="ECO:0000259" key="7">
    <source>
        <dbReference type="SMART" id="SM00693"/>
    </source>
</evidence>
<dbReference type="EMBL" id="JAIXMP010000008">
    <property type="protein sequence ID" value="KAI9268865.1"/>
    <property type="molecule type" value="Genomic_DNA"/>
</dbReference>
<evidence type="ECO:0000313" key="9">
    <source>
        <dbReference type="Proteomes" id="UP001209540"/>
    </source>
</evidence>
<gene>
    <name evidence="8" type="ORF">BDA99DRAFT_534958</name>
</gene>
<feature type="region of interest" description="Disordered" evidence="5">
    <location>
        <begin position="368"/>
        <end position="494"/>
    </location>
</feature>
<dbReference type="PANTHER" id="PTHR31679">
    <property type="entry name" value="PEROXISOMAL MEMBRANE PROTEIN PEX30-RELATED"/>
    <property type="match status" value="1"/>
</dbReference>
<comment type="caution">
    <text evidence="8">The sequence shown here is derived from an EMBL/GenBank/DDBJ whole genome shotgun (WGS) entry which is preliminary data.</text>
</comment>
<keyword evidence="3 6" id="KW-1133">Transmembrane helix</keyword>
<dbReference type="GO" id="GO:0007031">
    <property type="term" value="P:peroxisome organization"/>
    <property type="evidence" value="ECO:0007669"/>
    <property type="project" value="UniProtKB-ARBA"/>
</dbReference>
<evidence type="ECO:0000256" key="4">
    <source>
        <dbReference type="ARBA" id="ARBA00023136"/>
    </source>
</evidence>
<proteinExistence type="predicted"/>
<dbReference type="InterPro" id="IPR010482">
    <property type="entry name" value="TECPR1-like_DysF"/>
</dbReference>
<organism evidence="8 9">
    <name type="scientific">Phascolomyces articulosus</name>
    <dbReference type="NCBI Taxonomy" id="60185"/>
    <lineage>
        <taxon>Eukaryota</taxon>
        <taxon>Fungi</taxon>
        <taxon>Fungi incertae sedis</taxon>
        <taxon>Mucoromycota</taxon>
        <taxon>Mucoromycotina</taxon>
        <taxon>Mucoromycetes</taxon>
        <taxon>Mucorales</taxon>
        <taxon>Lichtheimiaceae</taxon>
        <taxon>Phascolomyces</taxon>
    </lineage>
</organism>
<dbReference type="AlphaFoldDB" id="A0AAD5PFQ1"/>
<dbReference type="GO" id="GO:0012505">
    <property type="term" value="C:endomembrane system"/>
    <property type="evidence" value="ECO:0007669"/>
    <property type="project" value="UniProtKB-SubCell"/>
</dbReference>
<evidence type="ECO:0000256" key="6">
    <source>
        <dbReference type="SAM" id="Phobius"/>
    </source>
</evidence>
<feature type="transmembrane region" description="Helical" evidence="6">
    <location>
        <begin position="48"/>
        <end position="72"/>
    </location>
</feature>
<dbReference type="GO" id="GO:0005778">
    <property type="term" value="C:peroxisomal membrane"/>
    <property type="evidence" value="ECO:0007669"/>
    <property type="project" value="TreeGrafter"/>
</dbReference>
<name>A0AAD5PFQ1_9FUNG</name>
<feature type="region of interest" description="Disordered" evidence="5">
    <location>
        <begin position="515"/>
        <end position="546"/>
    </location>
</feature>
<protein>
    <submittedName>
        <fullName evidence="8">Integral peroxisomal membrane peroxin-domain-containing protein</fullName>
    </submittedName>
</protein>
<dbReference type="InterPro" id="IPR052646">
    <property type="entry name" value="Peroxisomal_PEX28-32"/>
</dbReference>
<sequence length="546" mass="63064">MSLRETSSEISRSSFSLGQGVQGLQKIINNVKRSLTWENPRESLTVMATWWIVCLHFWLIVIYLVPLLPLIWAARTWSTETQQAHKNLDNPTQQQKTHASPFVQYTLVMEQKLFKWAEYLQWSKDPLRTRRTFIILVYTYIFWVTGHQLVDTRHIVLIVGSLGIAWQSPWVRRLRANPRYPVIRSIITTFFLGPLQQLQENNIMMRAVTYQTEFAEADKRVAEDASFTFVLYENQRAWPFGQWESKTLPVERTPWTDDANEPVPAKNAFTLPKPVERTINDLSRPFTAYHKTWNWTWIDTEWHLDFETAQVDELGWEYGTMAWTLFDRQPKKGWMSTRRRRWIRRARVEYHVEVKAVSSLSSLTPITTATTSTTSSVTTNSNNNNSSLPPLPTSPLPTSTSIPNPSRNATPISTTPISSATASSPPQSPTQSTFHEPQFMSPPTSPRSSVYTFDLSRRDSFHTSPPTPRLSQSTVTVNGNQYPDKEEMRRRRGNSISVRSTGLYSSSILEDRNRFSTQSLDKRASTRDSKKPQQRREAVWKSIVRT</sequence>
<feature type="compositionally biased region" description="Basic and acidic residues" evidence="5">
    <location>
        <begin position="515"/>
        <end position="539"/>
    </location>
</feature>
<evidence type="ECO:0000256" key="2">
    <source>
        <dbReference type="ARBA" id="ARBA00022692"/>
    </source>
</evidence>
<keyword evidence="9" id="KW-1185">Reference proteome</keyword>
<dbReference type="InterPro" id="IPR006614">
    <property type="entry name" value="Peroxin/Ferlin"/>
</dbReference>
<reference evidence="8" key="2">
    <citation type="submission" date="2023-02" db="EMBL/GenBank/DDBJ databases">
        <authorList>
            <consortium name="DOE Joint Genome Institute"/>
            <person name="Mondo S.J."/>
            <person name="Chang Y."/>
            <person name="Wang Y."/>
            <person name="Ahrendt S."/>
            <person name="Andreopoulos W."/>
            <person name="Barry K."/>
            <person name="Beard J."/>
            <person name="Benny G.L."/>
            <person name="Blankenship S."/>
            <person name="Bonito G."/>
            <person name="Cuomo C."/>
            <person name="Desiro A."/>
            <person name="Gervers K.A."/>
            <person name="Hundley H."/>
            <person name="Kuo A."/>
            <person name="LaButti K."/>
            <person name="Lang B.F."/>
            <person name="Lipzen A."/>
            <person name="O'Donnell K."/>
            <person name="Pangilinan J."/>
            <person name="Reynolds N."/>
            <person name="Sandor L."/>
            <person name="Smith M.W."/>
            <person name="Tsang A."/>
            <person name="Grigoriev I.V."/>
            <person name="Stajich J.E."/>
            <person name="Spatafora J.W."/>
        </authorList>
    </citation>
    <scope>NUCLEOTIDE SEQUENCE</scope>
    <source>
        <strain evidence="8">RSA 2281</strain>
    </source>
</reference>
<feature type="compositionally biased region" description="Low complexity" evidence="5">
    <location>
        <begin position="368"/>
        <end position="388"/>
    </location>
</feature>
<feature type="compositionally biased region" description="Polar residues" evidence="5">
    <location>
        <begin position="469"/>
        <end position="481"/>
    </location>
</feature>